<dbReference type="InterPro" id="IPR006935">
    <property type="entry name" value="Helicase/UvrB_N"/>
</dbReference>
<evidence type="ECO:0000313" key="13">
    <source>
        <dbReference type="EMBL" id="MBT9311838.1"/>
    </source>
</evidence>
<dbReference type="InterPro" id="IPR014001">
    <property type="entry name" value="Helicase_ATP-bd"/>
</dbReference>
<dbReference type="Gene3D" id="3.40.1170.30">
    <property type="match status" value="1"/>
</dbReference>
<dbReference type="PROSITE" id="PS51192">
    <property type="entry name" value="HELICASE_ATP_BIND_1"/>
    <property type="match status" value="1"/>
</dbReference>
<keyword evidence="2" id="KW-0547">Nucleotide-binding</keyword>
<dbReference type="SMART" id="SM00487">
    <property type="entry name" value="DEXDc"/>
    <property type="match status" value="1"/>
</dbReference>
<evidence type="ECO:0000313" key="14">
    <source>
        <dbReference type="Proteomes" id="UP001196661"/>
    </source>
</evidence>
<evidence type="ECO:0000256" key="4">
    <source>
        <dbReference type="ARBA" id="ARBA00022806"/>
    </source>
</evidence>
<keyword evidence="3" id="KW-0378">Hydrolase</keyword>
<keyword evidence="5" id="KW-0067">ATP-binding</keyword>
<evidence type="ECO:0000259" key="11">
    <source>
        <dbReference type="PROSITE" id="PS51192"/>
    </source>
</evidence>
<proteinExistence type="inferred from homology"/>
<evidence type="ECO:0000256" key="9">
    <source>
        <dbReference type="ARBA" id="ARBA00048988"/>
    </source>
</evidence>
<dbReference type="Gene3D" id="3.40.50.300">
    <property type="entry name" value="P-loop containing nucleotide triphosphate hydrolases"/>
    <property type="match status" value="2"/>
</dbReference>
<evidence type="ECO:0000256" key="10">
    <source>
        <dbReference type="SAM" id="MobiDB-lite"/>
    </source>
</evidence>
<evidence type="ECO:0000256" key="6">
    <source>
        <dbReference type="ARBA" id="ARBA00023235"/>
    </source>
</evidence>
<comment type="caution">
    <text evidence="13">The sequence shown here is derived from an EMBL/GenBank/DDBJ whole genome shotgun (WGS) entry which is preliminary data.</text>
</comment>
<dbReference type="PANTHER" id="PTHR11274">
    <property type="entry name" value="RAD25/XP-B DNA REPAIR HELICASE"/>
    <property type="match status" value="1"/>
</dbReference>
<comment type="catalytic activity">
    <reaction evidence="9">
        <text>ATP + H2O = ADP + phosphate + H(+)</text>
        <dbReference type="Rhea" id="RHEA:13065"/>
        <dbReference type="ChEBI" id="CHEBI:15377"/>
        <dbReference type="ChEBI" id="CHEBI:15378"/>
        <dbReference type="ChEBI" id="CHEBI:30616"/>
        <dbReference type="ChEBI" id="CHEBI:43474"/>
        <dbReference type="ChEBI" id="CHEBI:456216"/>
        <dbReference type="EC" id="5.6.2.4"/>
    </reaction>
</comment>
<dbReference type="PANTHER" id="PTHR11274:SF0">
    <property type="entry name" value="GENERAL TRANSCRIPTION AND DNA REPAIR FACTOR IIH HELICASE SUBUNIT XPB"/>
    <property type="match status" value="1"/>
</dbReference>
<dbReference type="InterPro" id="IPR050615">
    <property type="entry name" value="ATP-dep_DNA_Helicase"/>
</dbReference>
<keyword evidence="14" id="KW-1185">Reference proteome</keyword>
<dbReference type="EC" id="5.6.2.4" evidence="8"/>
<evidence type="ECO:0000259" key="12">
    <source>
        <dbReference type="PROSITE" id="PS51194"/>
    </source>
</evidence>
<reference evidence="13 14" key="1">
    <citation type="journal article" date="2021" name="Mar. Drugs">
        <title>Genome Reduction and Secondary Metabolism of the Marine Sponge-Associated Cyanobacterium Leptothoe.</title>
        <authorList>
            <person name="Konstantinou D."/>
            <person name="Popin R.V."/>
            <person name="Fewer D.P."/>
            <person name="Sivonen K."/>
            <person name="Gkelis S."/>
        </authorList>
    </citation>
    <scope>NUCLEOTIDE SEQUENCE [LARGE SCALE GENOMIC DNA]</scope>
    <source>
        <strain evidence="13 14">TAU-MAC 1615</strain>
    </source>
</reference>
<dbReference type="SMART" id="SM00490">
    <property type="entry name" value="HELICc"/>
    <property type="match status" value="1"/>
</dbReference>
<sequence length="485" mass="54734">MVRTPTLRFDRGTLILHPPPRGKGWIEHAVWDDRIERFRIPAHCYRPLLESLRQDNVAIEDHASEFKPLELQPNLTYDPYPHQSEALVAWQQNRWQGVVVLPTAAGKTYLAQLAMQAIPRSVLITVPTLDLMHQWYAHLETAFPNADIGLLGGGSRDRTDILVATYDSAAIHAENLGNRYGLLVCDECHHLPSDFNRVIAEYAIAPYRLGLTATPDRADGRHGDLDQLLGPVVYSKTAAELSGHALAPYQIIQLKVSLSDIERRRYSDLIQQRNDFLQEAKIWLSSPEGWKRFVAASARSQSGRRAMLAHREAKTIALGTAGKLRILEDLLAQHYPERTIIFTNDNATVYKISQDFLIPAITHQTPVKERRQILQNFRNGDYTAVVVSHVLNEGVDVPEARVAVLLSGSGSTREYIQRLGRVLRKGDGNKLALLYEVIAEETTEENIARRRKKSPRQRDQNAYRPKPLKLPLVAEADGTPEDLPY</sequence>
<dbReference type="Proteomes" id="UP001196661">
    <property type="component" value="Unassembled WGS sequence"/>
</dbReference>
<dbReference type="Pfam" id="PF18458">
    <property type="entry name" value="XPB_DRD"/>
    <property type="match status" value="1"/>
</dbReference>
<dbReference type="PROSITE" id="PS51194">
    <property type="entry name" value="HELICASE_CTER"/>
    <property type="match status" value="1"/>
</dbReference>
<dbReference type="GO" id="GO:0004386">
    <property type="term" value="F:helicase activity"/>
    <property type="evidence" value="ECO:0007669"/>
    <property type="project" value="UniProtKB-KW"/>
</dbReference>
<feature type="region of interest" description="Disordered" evidence="10">
    <location>
        <begin position="445"/>
        <end position="485"/>
    </location>
</feature>
<comment type="similarity">
    <text evidence="1">Belongs to the helicase family. RAD25/XPB subfamily.</text>
</comment>
<gene>
    <name evidence="13" type="ORF">IXB28_06440</name>
</gene>
<accession>A0ABS5Y1Y4</accession>
<comment type="catalytic activity">
    <reaction evidence="7">
        <text>Couples ATP hydrolysis with the unwinding of duplex DNA by translocating in the 3'-5' direction.</text>
        <dbReference type="EC" id="5.6.2.4"/>
    </reaction>
</comment>
<dbReference type="InterPro" id="IPR040699">
    <property type="entry name" value="XPB_DRD"/>
</dbReference>
<dbReference type="Pfam" id="PF00271">
    <property type="entry name" value="Helicase_C"/>
    <property type="match status" value="1"/>
</dbReference>
<dbReference type="InterPro" id="IPR027417">
    <property type="entry name" value="P-loop_NTPase"/>
</dbReference>
<keyword evidence="4 13" id="KW-0347">Helicase</keyword>
<dbReference type="CDD" id="cd18789">
    <property type="entry name" value="SF2_C_XPB"/>
    <property type="match status" value="1"/>
</dbReference>
<organism evidence="13 14">
    <name type="scientific">Leptothoe kymatousa TAU-MAC 1615</name>
    <dbReference type="NCBI Taxonomy" id="2364775"/>
    <lineage>
        <taxon>Bacteria</taxon>
        <taxon>Bacillati</taxon>
        <taxon>Cyanobacteriota</taxon>
        <taxon>Cyanophyceae</taxon>
        <taxon>Nodosilineales</taxon>
        <taxon>Cymatolegaceae</taxon>
        <taxon>Leptothoe</taxon>
        <taxon>Leptothoe kymatousa</taxon>
    </lineage>
</organism>
<evidence type="ECO:0000256" key="8">
    <source>
        <dbReference type="ARBA" id="ARBA00034808"/>
    </source>
</evidence>
<dbReference type="InterPro" id="IPR001650">
    <property type="entry name" value="Helicase_C-like"/>
</dbReference>
<evidence type="ECO:0000256" key="2">
    <source>
        <dbReference type="ARBA" id="ARBA00022741"/>
    </source>
</evidence>
<dbReference type="SUPFAM" id="SSF52540">
    <property type="entry name" value="P-loop containing nucleoside triphosphate hydrolases"/>
    <property type="match status" value="1"/>
</dbReference>
<dbReference type="RefSeq" id="WP_215617700.1">
    <property type="nucleotide sequence ID" value="NZ_JADOER010000004.1"/>
</dbReference>
<dbReference type="Pfam" id="PF04851">
    <property type="entry name" value="ResIII"/>
    <property type="match status" value="1"/>
</dbReference>
<evidence type="ECO:0000256" key="1">
    <source>
        <dbReference type="ARBA" id="ARBA00006637"/>
    </source>
</evidence>
<feature type="domain" description="Helicase C-terminal" evidence="12">
    <location>
        <begin position="326"/>
        <end position="474"/>
    </location>
</feature>
<name>A0ABS5Y1Y4_9CYAN</name>
<dbReference type="CDD" id="cd17926">
    <property type="entry name" value="DEXHc_RE"/>
    <property type="match status" value="1"/>
</dbReference>
<keyword evidence="6" id="KW-0413">Isomerase</keyword>
<dbReference type="InterPro" id="IPR032438">
    <property type="entry name" value="ERCC3_RAD25_C"/>
</dbReference>
<evidence type="ECO:0000256" key="3">
    <source>
        <dbReference type="ARBA" id="ARBA00022801"/>
    </source>
</evidence>
<protein>
    <recommendedName>
        <fullName evidence="8">DNA 3'-5' helicase</fullName>
        <ecNumber evidence="8">5.6.2.4</ecNumber>
    </recommendedName>
</protein>
<evidence type="ECO:0000256" key="5">
    <source>
        <dbReference type="ARBA" id="ARBA00022840"/>
    </source>
</evidence>
<dbReference type="EMBL" id="JADOER010000004">
    <property type="protein sequence ID" value="MBT9311838.1"/>
    <property type="molecule type" value="Genomic_DNA"/>
</dbReference>
<feature type="domain" description="Helicase ATP-binding" evidence="11">
    <location>
        <begin position="97"/>
        <end position="233"/>
    </location>
</feature>
<evidence type="ECO:0000256" key="7">
    <source>
        <dbReference type="ARBA" id="ARBA00034617"/>
    </source>
</evidence>